<dbReference type="InterPro" id="IPR050649">
    <property type="entry name" value="Paired_Homeobox_TFs"/>
</dbReference>
<evidence type="ECO:0000256" key="2">
    <source>
        <dbReference type="ARBA" id="ARBA00023125"/>
    </source>
</evidence>
<accession>A0A9D3N426</accession>
<keyword evidence="2 5" id="KW-0238">DNA-binding</keyword>
<evidence type="ECO:0000256" key="3">
    <source>
        <dbReference type="ARBA" id="ARBA00023155"/>
    </source>
</evidence>
<evidence type="ECO:0000256" key="6">
    <source>
        <dbReference type="RuleBase" id="RU000682"/>
    </source>
</evidence>
<gene>
    <name evidence="9" type="ORF">KOW79_022493</name>
</gene>
<name>A0A9D3N426_9TELE</name>
<evidence type="ECO:0000256" key="5">
    <source>
        <dbReference type="PROSITE-ProRule" id="PRU00108"/>
    </source>
</evidence>
<comment type="subcellular location">
    <subcellularLocation>
        <location evidence="1 5 6">Nucleus</location>
    </subcellularLocation>
</comment>
<dbReference type="InterPro" id="IPR009057">
    <property type="entry name" value="Homeodomain-like_sf"/>
</dbReference>
<evidence type="ECO:0000256" key="4">
    <source>
        <dbReference type="ARBA" id="ARBA00023242"/>
    </source>
</evidence>
<dbReference type="AlphaFoldDB" id="A0A9D3N426"/>
<dbReference type="SMART" id="SM00389">
    <property type="entry name" value="HOX"/>
    <property type="match status" value="1"/>
</dbReference>
<evidence type="ECO:0000313" key="10">
    <source>
        <dbReference type="Proteomes" id="UP000824219"/>
    </source>
</evidence>
<feature type="region of interest" description="Disordered" evidence="7">
    <location>
        <begin position="133"/>
        <end position="153"/>
    </location>
</feature>
<dbReference type="CDD" id="cd00086">
    <property type="entry name" value="homeodomain"/>
    <property type="match status" value="1"/>
</dbReference>
<dbReference type="PANTHER" id="PTHR24329">
    <property type="entry name" value="HOMEOBOX PROTEIN ARISTALESS"/>
    <property type="match status" value="1"/>
</dbReference>
<dbReference type="Gene3D" id="1.10.10.60">
    <property type="entry name" value="Homeodomain-like"/>
    <property type="match status" value="1"/>
</dbReference>
<dbReference type="SUPFAM" id="SSF46689">
    <property type="entry name" value="Homeodomain-like"/>
    <property type="match status" value="1"/>
</dbReference>
<dbReference type="PANTHER" id="PTHR24329:SF340">
    <property type="entry name" value="ARISTALESS RELATED HOMEOBOX"/>
    <property type="match status" value="1"/>
</dbReference>
<evidence type="ECO:0000256" key="1">
    <source>
        <dbReference type="ARBA" id="ARBA00004123"/>
    </source>
</evidence>
<sequence>MDFSCLDSAACEQQYLMGMASFASDFASSSHPFGVPVNFIQSRTFPILPRPCILDNLTDQPNSLCVIGVGRKSKCRRTRTTFTHTQLLELEHVFAQTQYPDICTREELAHRINLTEARVQVWFQNRRAKLRRQDRAAGVTRPATKDEKNVEGTNSHAAASVKFNELCTATEGTCGPLPKSNAWSLEKFSF</sequence>
<comment type="caution">
    <text evidence="9">The sequence shown here is derived from an EMBL/GenBank/DDBJ whole genome shotgun (WGS) entry which is preliminary data.</text>
</comment>
<dbReference type="InterPro" id="IPR017970">
    <property type="entry name" value="Homeobox_CS"/>
</dbReference>
<dbReference type="GO" id="GO:0005634">
    <property type="term" value="C:nucleus"/>
    <property type="evidence" value="ECO:0007669"/>
    <property type="project" value="UniProtKB-SubCell"/>
</dbReference>
<keyword evidence="10" id="KW-1185">Reference proteome</keyword>
<organism evidence="9 10">
    <name type="scientific">Hemibagrus wyckioides</name>
    <dbReference type="NCBI Taxonomy" id="337641"/>
    <lineage>
        <taxon>Eukaryota</taxon>
        <taxon>Metazoa</taxon>
        <taxon>Chordata</taxon>
        <taxon>Craniata</taxon>
        <taxon>Vertebrata</taxon>
        <taxon>Euteleostomi</taxon>
        <taxon>Actinopterygii</taxon>
        <taxon>Neopterygii</taxon>
        <taxon>Teleostei</taxon>
        <taxon>Ostariophysi</taxon>
        <taxon>Siluriformes</taxon>
        <taxon>Bagridae</taxon>
        <taxon>Hemibagrus</taxon>
    </lineage>
</organism>
<dbReference type="Proteomes" id="UP000824219">
    <property type="component" value="Linkage Group LG29"/>
</dbReference>
<protein>
    <recommendedName>
        <fullName evidence="8">Homeobox domain-containing protein</fullName>
    </recommendedName>
</protein>
<keyword evidence="3 5" id="KW-0371">Homeobox</keyword>
<proteinExistence type="predicted"/>
<dbReference type="InterPro" id="IPR001356">
    <property type="entry name" value="HD"/>
</dbReference>
<evidence type="ECO:0000256" key="7">
    <source>
        <dbReference type="SAM" id="MobiDB-lite"/>
    </source>
</evidence>
<dbReference type="OrthoDB" id="6159439at2759"/>
<dbReference type="Pfam" id="PF00046">
    <property type="entry name" value="Homeodomain"/>
    <property type="match status" value="1"/>
</dbReference>
<feature type="domain" description="Homeobox" evidence="8">
    <location>
        <begin position="73"/>
        <end position="133"/>
    </location>
</feature>
<reference evidence="9 10" key="1">
    <citation type="submission" date="2021-06" db="EMBL/GenBank/DDBJ databases">
        <title>Chromosome-level genome assembly of the red-tail catfish (Hemibagrus wyckioides).</title>
        <authorList>
            <person name="Shao F."/>
        </authorList>
    </citation>
    <scope>NUCLEOTIDE SEQUENCE [LARGE SCALE GENOMIC DNA]</scope>
    <source>
        <strain evidence="9">EC202008001</strain>
        <tissue evidence="9">Blood</tissue>
    </source>
</reference>
<dbReference type="GO" id="GO:0000981">
    <property type="term" value="F:DNA-binding transcription factor activity, RNA polymerase II-specific"/>
    <property type="evidence" value="ECO:0007669"/>
    <property type="project" value="InterPro"/>
</dbReference>
<keyword evidence="4 5" id="KW-0539">Nucleus</keyword>
<evidence type="ECO:0000259" key="8">
    <source>
        <dbReference type="PROSITE" id="PS50071"/>
    </source>
</evidence>
<dbReference type="PROSITE" id="PS50071">
    <property type="entry name" value="HOMEOBOX_2"/>
    <property type="match status" value="1"/>
</dbReference>
<dbReference type="PROSITE" id="PS00027">
    <property type="entry name" value="HOMEOBOX_1"/>
    <property type="match status" value="1"/>
</dbReference>
<evidence type="ECO:0000313" key="9">
    <source>
        <dbReference type="EMBL" id="KAG7313997.1"/>
    </source>
</evidence>
<dbReference type="GO" id="GO:0000977">
    <property type="term" value="F:RNA polymerase II transcription regulatory region sequence-specific DNA binding"/>
    <property type="evidence" value="ECO:0007669"/>
    <property type="project" value="TreeGrafter"/>
</dbReference>
<dbReference type="FunFam" id="1.10.10.60:FF:000679">
    <property type="entry name" value="Homeobox protein aristaless"/>
    <property type="match status" value="1"/>
</dbReference>
<dbReference type="EMBL" id="JAHKSW010000029">
    <property type="protein sequence ID" value="KAG7313997.1"/>
    <property type="molecule type" value="Genomic_DNA"/>
</dbReference>
<feature type="DNA-binding region" description="Homeobox" evidence="5">
    <location>
        <begin position="75"/>
        <end position="134"/>
    </location>
</feature>